<name>A0A915JAP6_ROMCU</name>
<dbReference type="Proteomes" id="UP000887565">
    <property type="component" value="Unplaced"/>
</dbReference>
<sequence>VYAIKPLLPAVCGNEGVVQVLETGEEVRDLSPGDWLIPSHPGFGFWRTHIVRNRDDFIKVPKNIPLISAATMSINPCTAYRILLDYVDLRPNDVVVQNGANSGVGQSVIQLGQEMKIVTVNIVRNRPSIDNLKARL</sequence>
<dbReference type="SUPFAM" id="SSF50129">
    <property type="entry name" value="GroES-like"/>
    <property type="match status" value="1"/>
</dbReference>
<dbReference type="Gene3D" id="3.90.180.10">
    <property type="entry name" value="Medium-chain alcohol dehydrogenases, catalytic domain"/>
    <property type="match status" value="1"/>
</dbReference>
<evidence type="ECO:0000313" key="5">
    <source>
        <dbReference type="Proteomes" id="UP000887565"/>
    </source>
</evidence>
<evidence type="ECO:0000256" key="4">
    <source>
        <dbReference type="ARBA" id="ARBA00042123"/>
    </source>
</evidence>
<dbReference type="GO" id="GO:0016491">
    <property type="term" value="F:oxidoreductase activity"/>
    <property type="evidence" value="ECO:0007669"/>
    <property type="project" value="UniProtKB-KW"/>
</dbReference>
<protein>
    <recommendedName>
        <fullName evidence="3">Enoyl-[acyl-carrier-protein] reductase, mitochondrial</fullName>
    </recommendedName>
    <alternativeName>
        <fullName evidence="4">2-enoyl thioester reductase</fullName>
    </alternativeName>
</protein>
<dbReference type="PANTHER" id="PTHR43981:SF2">
    <property type="entry name" value="ENOYL-[ACYL-CARRIER-PROTEIN] REDUCTASE, MITOCHONDRIAL"/>
    <property type="match status" value="1"/>
</dbReference>
<evidence type="ECO:0000256" key="3">
    <source>
        <dbReference type="ARBA" id="ARBA00041058"/>
    </source>
</evidence>
<keyword evidence="5" id="KW-1185">Reference proteome</keyword>
<dbReference type="WBParaSite" id="nRc.2.0.1.t22746-RA">
    <property type="protein sequence ID" value="nRc.2.0.1.t22746-RA"/>
    <property type="gene ID" value="nRc.2.0.1.g22746"/>
</dbReference>
<keyword evidence="1" id="KW-0521">NADP</keyword>
<evidence type="ECO:0000256" key="2">
    <source>
        <dbReference type="ARBA" id="ARBA00023002"/>
    </source>
</evidence>
<dbReference type="InterPro" id="IPR011032">
    <property type="entry name" value="GroES-like_sf"/>
</dbReference>
<evidence type="ECO:0000256" key="1">
    <source>
        <dbReference type="ARBA" id="ARBA00022857"/>
    </source>
</evidence>
<accession>A0A915JAP6</accession>
<dbReference type="InterPro" id="IPR051034">
    <property type="entry name" value="Mito_Enoyl-ACP_Reductase"/>
</dbReference>
<keyword evidence="2" id="KW-0560">Oxidoreductase</keyword>
<reference evidence="6" key="1">
    <citation type="submission" date="2022-11" db="UniProtKB">
        <authorList>
            <consortium name="WormBaseParasite"/>
        </authorList>
    </citation>
    <scope>IDENTIFICATION</scope>
</reference>
<dbReference type="GO" id="GO:0005739">
    <property type="term" value="C:mitochondrion"/>
    <property type="evidence" value="ECO:0007669"/>
    <property type="project" value="TreeGrafter"/>
</dbReference>
<proteinExistence type="predicted"/>
<evidence type="ECO:0000313" key="6">
    <source>
        <dbReference type="WBParaSite" id="nRc.2.0.1.t22746-RA"/>
    </source>
</evidence>
<dbReference type="PANTHER" id="PTHR43981">
    <property type="entry name" value="ENOYL-[ACYL-CARRIER-PROTEIN] REDUCTASE, MITOCHONDRIAL"/>
    <property type="match status" value="1"/>
</dbReference>
<organism evidence="5 6">
    <name type="scientific">Romanomermis culicivorax</name>
    <name type="common">Nematode worm</name>
    <dbReference type="NCBI Taxonomy" id="13658"/>
    <lineage>
        <taxon>Eukaryota</taxon>
        <taxon>Metazoa</taxon>
        <taxon>Ecdysozoa</taxon>
        <taxon>Nematoda</taxon>
        <taxon>Enoplea</taxon>
        <taxon>Dorylaimia</taxon>
        <taxon>Mermithida</taxon>
        <taxon>Mermithoidea</taxon>
        <taxon>Mermithidae</taxon>
        <taxon>Romanomermis</taxon>
    </lineage>
</organism>
<dbReference type="GO" id="GO:0006631">
    <property type="term" value="P:fatty acid metabolic process"/>
    <property type="evidence" value="ECO:0007669"/>
    <property type="project" value="TreeGrafter"/>
</dbReference>
<dbReference type="AlphaFoldDB" id="A0A915JAP6"/>